<keyword evidence="1" id="KW-0479">Metal-binding</keyword>
<evidence type="ECO:0000313" key="5">
    <source>
        <dbReference type="EMBL" id="KAF9736730.1"/>
    </source>
</evidence>
<dbReference type="OrthoDB" id="411372at2759"/>
<evidence type="ECO:0000259" key="4">
    <source>
        <dbReference type="Pfam" id="PF05495"/>
    </source>
</evidence>
<evidence type="ECO:0000313" key="6">
    <source>
        <dbReference type="Proteomes" id="UP000756921"/>
    </source>
</evidence>
<feature type="domain" description="CHY-type" evidence="4">
    <location>
        <begin position="24"/>
        <end position="86"/>
    </location>
</feature>
<dbReference type="InterPro" id="IPR037274">
    <property type="entry name" value="Znf_CHY_sf"/>
</dbReference>
<dbReference type="GO" id="GO:0008270">
    <property type="term" value="F:zinc ion binding"/>
    <property type="evidence" value="ECO:0007669"/>
    <property type="project" value="UniProtKB-KW"/>
</dbReference>
<evidence type="ECO:0000256" key="2">
    <source>
        <dbReference type="ARBA" id="ARBA00022771"/>
    </source>
</evidence>
<dbReference type="AlphaFoldDB" id="A0A9P6GLU8"/>
<keyword evidence="2" id="KW-0863">Zinc-finger</keyword>
<proteinExistence type="predicted"/>
<protein>
    <recommendedName>
        <fullName evidence="4">CHY-type domain-containing protein</fullName>
    </recommendedName>
</protein>
<dbReference type="Proteomes" id="UP000756921">
    <property type="component" value="Unassembled WGS sequence"/>
</dbReference>
<dbReference type="EMBL" id="WJXW01000004">
    <property type="protein sequence ID" value="KAF9736730.1"/>
    <property type="molecule type" value="Genomic_DNA"/>
</dbReference>
<keyword evidence="3" id="KW-0862">Zinc</keyword>
<dbReference type="InterPro" id="IPR016694">
    <property type="entry name" value="UCP017292"/>
</dbReference>
<organism evidence="5 6">
    <name type="scientific">Paraphaeosphaeria minitans</name>
    <dbReference type="NCBI Taxonomy" id="565426"/>
    <lineage>
        <taxon>Eukaryota</taxon>
        <taxon>Fungi</taxon>
        <taxon>Dikarya</taxon>
        <taxon>Ascomycota</taxon>
        <taxon>Pezizomycotina</taxon>
        <taxon>Dothideomycetes</taxon>
        <taxon>Pleosporomycetidae</taxon>
        <taxon>Pleosporales</taxon>
        <taxon>Massarineae</taxon>
        <taxon>Didymosphaeriaceae</taxon>
        <taxon>Paraphaeosphaeria</taxon>
    </lineage>
</organism>
<gene>
    <name evidence="5" type="ORF">PMIN01_04509</name>
</gene>
<dbReference type="PANTHER" id="PTHR28082:SF1">
    <property type="entry name" value="HELPER OF TIM PROTEIN 13"/>
    <property type="match status" value="1"/>
</dbReference>
<dbReference type="InterPro" id="IPR052604">
    <property type="entry name" value="Mito_Tim_assembly_helper"/>
</dbReference>
<dbReference type="SUPFAM" id="SSF161219">
    <property type="entry name" value="CHY zinc finger-like"/>
    <property type="match status" value="1"/>
</dbReference>
<name>A0A9P6GLU8_9PLEO</name>
<dbReference type="GO" id="GO:0005758">
    <property type="term" value="C:mitochondrial intermembrane space"/>
    <property type="evidence" value="ECO:0007669"/>
    <property type="project" value="TreeGrafter"/>
</dbReference>
<accession>A0A9P6GLU8</accession>
<dbReference type="GO" id="GO:0045041">
    <property type="term" value="P:protein import into mitochondrial intermembrane space"/>
    <property type="evidence" value="ECO:0007669"/>
    <property type="project" value="TreeGrafter"/>
</dbReference>
<dbReference type="InterPro" id="IPR008913">
    <property type="entry name" value="Znf_CHY"/>
</dbReference>
<keyword evidence="6" id="KW-1185">Reference proteome</keyword>
<sequence>MSISTAGDAESPHVYGAINSLTYCVHWSSPLDIIAIQHFCCRKFYACISCHDTSETHASDVWPISKRGERAVLCGKCKHVLTVEEYLKSGSACTRCASAFNPGCKNHWELYFEVEESER</sequence>
<evidence type="ECO:0000256" key="3">
    <source>
        <dbReference type="ARBA" id="ARBA00022833"/>
    </source>
</evidence>
<evidence type="ECO:0000256" key="1">
    <source>
        <dbReference type="ARBA" id="ARBA00022723"/>
    </source>
</evidence>
<dbReference type="PIRSF" id="PIRSF017292">
    <property type="entry name" value="UCP017292_Znf_CHY"/>
    <property type="match status" value="1"/>
</dbReference>
<reference evidence="5" key="1">
    <citation type="journal article" date="2020" name="Mol. Plant Microbe Interact.">
        <title>Genome Sequence of the Biocontrol Agent Coniothyrium minitans strain Conio (IMI 134523).</title>
        <authorList>
            <person name="Patel D."/>
            <person name="Shittu T.A."/>
            <person name="Baroncelli R."/>
            <person name="Muthumeenakshi S."/>
            <person name="Osborne T.H."/>
            <person name="Janganan T.K."/>
            <person name="Sreenivasaprasad S."/>
        </authorList>
    </citation>
    <scope>NUCLEOTIDE SEQUENCE</scope>
    <source>
        <strain evidence="5">Conio</strain>
    </source>
</reference>
<comment type="caution">
    <text evidence="5">The sequence shown here is derived from an EMBL/GenBank/DDBJ whole genome shotgun (WGS) entry which is preliminary data.</text>
</comment>
<dbReference type="Pfam" id="PF05495">
    <property type="entry name" value="zf-CHY"/>
    <property type="match status" value="1"/>
</dbReference>
<dbReference type="PANTHER" id="PTHR28082">
    <property type="entry name" value="ZINC FINGER PROTEIN"/>
    <property type="match status" value="1"/>
</dbReference>